<dbReference type="EMBL" id="CP142735">
    <property type="protein sequence ID" value="WUR04772.1"/>
    <property type="molecule type" value="Genomic_DNA"/>
</dbReference>
<organism evidence="1 2">
    <name type="scientific">Vairimorpha necatrix</name>
    <dbReference type="NCBI Taxonomy" id="6039"/>
    <lineage>
        <taxon>Eukaryota</taxon>
        <taxon>Fungi</taxon>
        <taxon>Fungi incertae sedis</taxon>
        <taxon>Microsporidia</taxon>
        <taxon>Nosematidae</taxon>
        <taxon>Vairimorpha</taxon>
    </lineage>
</organism>
<dbReference type="KEGG" id="vnx:VNE69_10122"/>
<accession>A0AAX4JFV3</accession>
<gene>
    <name evidence="1" type="ORF">VNE69_10122</name>
</gene>
<dbReference type="Proteomes" id="UP001334084">
    <property type="component" value="Chromosome 10"/>
</dbReference>
<name>A0AAX4JFV3_9MICR</name>
<protein>
    <submittedName>
        <fullName evidence="1">RecQ-mediated genome instability protein 2</fullName>
    </submittedName>
</protein>
<dbReference type="GeneID" id="90542604"/>
<reference evidence="1" key="1">
    <citation type="journal article" date="2024" name="BMC Genomics">
        <title>Functional annotation of a divergent genome using sequence and structure-based similarity.</title>
        <authorList>
            <person name="Svedberg D."/>
            <person name="Winiger R.R."/>
            <person name="Berg A."/>
            <person name="Sharma H."/>
            <person name="Tellgren-Roth C."/>
            <person name="Debrunner-Vossbrinck B.A."/>
            <person name="Vossbrinck C.R."/>
            <person name="Barandun J."/>
        </authorList>
    </citation>
    <scope>NUCLEOTIDE SEQUENCE</scope>
    <source>
        <strain evidence="1">Illinois isolate</strain>
    </source>
</reference>
<keyword evidence="2" id="KW-1185">Reference proteome</keyword>
<evidence type="ECO:0000313" key="2">
    <source>
        <dbReference type="Proteomes" id="UP001334084"/>
    </source>
</evidence>
<proteinExistence type="predicted"/>
<evidence type="ECO:0000313" key="1">
    <source>
        <dbReference type="EMBL" id="WUR04772.1"/>
    </source>
</evidence>
<dbReference type="AlphaFoldDB" id="A0AAX4JFV3"/>
<sequence length="98" mass="11586">MIRYKVLVKDLKDEKALNVEMAGICVKNSLKTFLFLDYTGDIEIYKKPGLEIPNKRLVIFCKIFHNKKKTRIYCPEYKVTDLFETIFHTLEVITLKLI</sequence>
<dbReference type="RefSeq" id="XP_065330917.1">
    <property type="nucleotide sequence ID" value="XM_065474845.1"/>
</dbReference>